<reference evidence="8 9" key="1">
    <citation type="submission" date="2023-07" db="EMBL/GenBank/DDBJ databases">
        <title>Sorghum-associated microbial communities from plants grown in Nebraska, USA.</title>
        <authorList>
            <person name="Schachtman D."/>
        </authorList>
    </citation>
    <scope>NUCLEOTIDE SEQUENCE [LARGE SCALE GENOMIC DNA]</scope>
    <source>
        <strain evidence="8 9">4249</strain>
    </source>
</reference>
<dbReference type="InterPro" id="IPR022642">
    <property type="entry name" value="CheR_C"/>
</dbReference>
<keyword evidence="3" id="KW-0949">S-adenosyl-L-methionine</keyword>
<evidence type="ECO:0000313" key="8">
    <source>
        <dbReference type="EMBL" id="MDR7150083.1"/>
    </source>
</evidence>
<dbReference type="InterPro" id="IPR019734">
    <property type="entry name" value="TPR_rpt"/>
</dbReference>
<evidence type="ECO:0000256" key="6">
    <source>
        <dbReference type="PROSITE-ProRule" id="PRU00339"/>
    </source>
</evidence>
<dbReference type="Proteomes" id="UP001265700">
    <property type="component" value="Unassembled WGS sequence"/>
</dbReference>
<gene>
    <name evidence="8" type="ORF">J2W49_002041</name>
</gene>
<dbReference type="PANTHER" id="PTHR24422">
    <property type="entry name" value="CHEMOTAXIS PROTEIN METHYLTRANSFERASE"/>
    <property type="match status" value="1"/>
</dbReference>
<dbReference type="GO" id="GO:0008983">
    <property type="term" value="F:protein-glutamate O-methyltransferase activity"/>
    <property type="evidence" value="ECO:0007669"/>
    <property type="project" value="UniProtKB-EC"/>
</dbReference>
<proteinExistence type="predicted"/>
<dbReference type="Pfam" id="PF07719">
    <property type="entry name" value="TPR_2"/>
    <property type="match status" value="1"/>
</dbReference>
<evidence type="ECO:0000256" key="4">
    <source>
        <dbReference type="ARBA" id="ARBA00022737"/>
    </source>
</evidence>
<keyword evidence="4" id="KW-0677">Repeat</keyword>
<dbReference type="GO" id="GO:0032259">
    <property type="term" value="P:methylation"/>
    <property type="evidence" value="ECO:0007669"/>
    <property type="project" value="UniProtKB-KW"/>
</dbReference>
<protein>
    <submittedName>
        <fullName evidence="8">Chemotaxis protein methyltransferase CheR</fullName>
        <ecNumber evidence="8">2.1.1.80</ecNumber>
    </submittedName>
</protein>
<evidence type="ECO:0000256" key="5">
    <source>
        <dbReference type="ARBA" id="ARBA00022803"/>
    </source>
</evidence>
<dbReference type="Pfam" id="PF01739">
    <property type="entry name" value="CheR"/>
    <property type="match status" value="1"/>
</dbReference>
<dbReference type="SMART" id="SM00138">
    <property type="entry name" value="MeTrc"/>
    <property type="match status" value="1"/>
</dbReference>
<dbReference type="EMBL" id="JAVDWU010000004">
    <property type="protein sequence ID" value="MDR7150083.1"/>
    <property type="molecule type" value="Genomic_DNA"/>
</dbReference>
<dbReference type="PANTHER" id="PTHR24422:SF19">
    <property type="entry name" value="CHEMOTAXIS PROTEIN METHYLTRANSFERASE"/>
    <property type="match status" value="1"/>
</dbReference>
<organism evidence="8 9">
    <name type="scientific">Hydrogenophaga palleronii</name>
    <dbReference type="NCBI Taxonomy" id="65655"/>
    <lineage>
        <taxon>Bacteria</taxon>
        <taxon>Pseudomonadati</taxon>
        <taxon>Pseudomonadota</taxon>
        <taxon>Betaproteobacteria</taxon>
        <taxon>Burkholderiales</taxon>
        <taxon>Comamonadaceae</taxon>
        <taxon>Hydrogenophaga</taxon>
    </lineage>
</organism>
<name>A0ABU1WLH2_9BURK</name>
<dbReference type="InterPro" id="IPR011990">
    <property type="entry name" value="TPR-like_helical_dom_sf"/>
</dbReference>
<comment type="caution">
    <text evidence="8">The sequence shown here is derived from an EMBL/GenBank/DDBJ whole genome shotgun (WGS) entry which is preliminary data.</text>
</comment>
<dbReference type="InterPro" id="IPR029063">
    <property type="entry name" value="SAM-dependent_MTases_sf"/>
</dbReference>
<dbReference type="SUPFAM" id="SSF48452">
    <property type="entry name" value="TPR-like"/>
    <property type="match status" value="1"/>
</dbReference>
<dbReference type="InterPro" id="IPR050903">
    <property type="entry name" value="Bact_Chemotaxis_MeTrfase"/>
</dbReference>
<dbReference type="SUPFAM" id="SSF53335">
    <property type="entry name" value="S-adenosyl-L-methionine-dependent methyltransferases"/>
    <property type="match status" value="1"/>
</dbReference>
<keyword evidence="9" id="KW-1185">Reference proteome</keyword>
<dbReference type="Gene3D" id="1.25.40.10">
    <property type="entry name" value="Tetratricopeptide repeat domain"/>
    <property type="match status" value="1"/>
</dbReference>
<evidence type="ECO:0000313" key="9">
    <source>
        <dbReference type="Proteomes" id="UP001265700"/>
    </source>
</evidence>
<keyword evidence="2 8" id="KW-0808">Transferase</keyword>
<keyword evidence="5 6" id="KW-0802">TPR repeat</keyword>
<dbReference type="InterPro" id="IPR013105">
    <property type="entry name" value="TPR_2"/>
</dbReference>
<evidence type="ECO:0000256" key="3">
    <source>
        <dbReference type="ARBA" id="ARBA00022691"/>
    </source>
</evidence>
<dbReference type="InterPro" id="IPR000780">
    <property type="entry name" value="CheR_MeTrfase"/>
</dbReference>
<evidence type="ECO:0000256" key="2">
    <source>
        <dbReference type="ARBA" id="ARBA00022679"/>
    </source>
</evidence>
<keyword evidence="1 8" id="KW-0489">Methyltransferase</keyword>
<dbReference type="PROSITE" id="PS50005">
    <property type="entry name" value="TPR"/>
    <property type="match status" value="1"/>
</dbReference>
<dbReference type="Gene3D" id="3.40.50.150">
    <property type="entry name" value="Vaccinia Virus protein VP39"/>
    <property type="match status" value="1"/>
</dbReference>
<dbReference type="RefSeq" id="WP_310315232.1">
    <property type="nucleotide sequence ID" value="NZ_JAVDWU010000004.1"/>
</dbReference>
<dbReference type="PROSITE" id="PS50123">
    <property type="entry name" value="CHER"/>
    <property type="match status" value="1"/>
</dbReference>
<dbReference type="PRINTS" id="PR00996">
    <property type="entry name" value="CHERMTFRASE"/>
</dbReference>
<dbReference type="EC" id="2.1.1.80" evidence="8"/>
<feature type="domain" description="CheR-type methyltransferase" evidence="7">
    <location>
        <begin position="1"/>
        <end position="260"/>
    </location>
</feature>
<dbReference type="SMART" id="SM00028">
    <property type="entry name" value="TPR"/>
    <property type="match status" value="3"/>
</dbReference>
<evidence type="ECO:0000256" key="1">
    <source>
        <dbReference type="ARBA" id="ARBA00022603"/>
    </source>
</evidence>
<feature type="repeat" description="TPR" evidence="6">
    <location>
        <begin position="390"/>
        <end position="423"/>
    </location>
</feature>
<sequence length="488" mass="53508">MMAAPVQVKQWSRLSEFIASSMGLHFPIERWDDLQRGLSGAAQEFGFRDPATCIDWLLSAPPTQVPLQVLANHLTIGETYFFRDQPTLDALAEHILPPLILERRAGERRLRFWCAACSSGEEPYSLAILLHELLPDLADWHITITATDINAHSLNKAAAGIYGDWSFRGAPAWLRSRYFKRTEDGRYAIAPAIQRLVRFAHQNLVDDIQPSMAIDVHAMDVIFCRNVLMYFTPPQMGKVIGKLRHALVEGGWLAVSPTEASKALFPQFTAVNFPGAILFQKDAVLRPPEPPVAAPSPAPALFFPEVEAALPSAPSDPVATAAQDSLAVAALLYREGRYGEVVDTLLTLSARRVPEPAACALLARALANQGKLADALIWCERWIAADKLDAAAHYLRAVALLEQGDAAQARTSLQRALYLDPGFVLAHVALGHLERGHGKPREADKHFANALHLLRTCQPEDPMPEADGLTAGQLAETIHSVICMDTSK</sequence>
<accession>A0ABU1WLH2</accession>
<dbReference type="Pfam" id="PF13432">
    <property type="entry name" value="TPR_16"/>
    <property type="match status" value="1"/>
</dbReference>
<evidence type="ECO:0000259" key="7">
    <source>
        <dbReference type="PROSITE" id="PS50123"/>
    </source>
</evidence>